<comment type="caution">
    <text evidence="4">The sequence shown here is derived from an EMBL/GenBank/DDBJ whole genome shotgun (WGS) entry which is preliminary data.</text>
</comment>
<protein>
    <recommendedName>
        <fullName evidence="3">DUF6818 domain-containing protein</fullName>
    </recommendedName>
</protein>
<organism evidence="4 5">
    <name type="scientific">Pythium oligandrum</name>
    <name type="common">Mycoparasitic fungus</name>
    <dbReference type="NCBI Taxonomy" id="41045"/>
    <lineage>
        <taxon>Eukaryota</taxon>
        <taxon>Sar</taxon>
        <taxon>Stramenopiles</taxon>
        <taxon>Oomycota</taxon>
        <taxon>Peronosporomycetes</taxon>
        <taxon>Pythiales</taxon>
        <taxon>Pythiaceae</taxon>
        <taxon>Pythium</taxon>
    </lineage>
</organism>
<dbReference type="PANTHER" id="PTHR34409:SF1">
    <property type="entry name" value="MYB-LIKE DOMAIN-CONTAINING PROTEIN"/>
    <property type="match status" value="1"/>
</dbReference>
<feature type="coiled-coil region" evidence="1">
    <location>
        <begin position="219"/>
        <end position="267"/>
    </location>
</feature>
<evidence type="ECO:0000256" key="2">
    <source>
        <dbReference type="SAM" id="MobiDB-lite"/>
    </source>
</evidence>
<name>A0A8K1CNQ7_PYTOL</name>
<dbReference type="EMBL" id="SPLM01000036">
    <property type="protein sequence ID" value="TMW65981.1"/>
    <property type="molecule type" value="Genomic_DNA"/>
</dbReference>
<proteinExistence type="predicted"/>
<evidence type="ECO:0000259" key="3">
    <source>
        <dbReference type="Pfam" id="PF20681"/>
    </source>
</evidence>
<keyword evidence="5" id="KW-1185">Reference proteome</keyword>
<feature type="region of interest" description="Disordered" evidence="2">
    <location>
        <begin position="102"/>
        <end position="188"/>
    </location>
</feature>
<dbReference type="PANTHER" id="PTHR34409">
    <property type="entry name" value="SET DOMAIN-CONTAINING PROTEIN"/>
    <property type="match status" value="1"/>
</dbReference>
<keyword evidence="1" id="KW-0175">Coiled coil</keyword>
<dbReference type="AlphaFoldDB" id="A0A8K1CNQ7"/>
<feature type="domain" description="DUF6818" evidence="3">
    <location>
        <begin position="34"/>
        <end position="111"/>
    </location>
</feature>
<reference evidence="4" key="1">
    <citation type="submission" date="2019-03" db="EMBL/GenBank/DDBJ databases">
        <title>Long read genome sequence of the mycoparasitic Pythium oligandrum ATCC 38472 isolated from sugarbeet rhizosphere.</title>
        <authorList>
            <person name="Gaulin E."/>
        </authorList>
    </citation>
    <scope>NUCLEOTIDE SEQUENCE</scope>
    <source>
        <strain evidence="4">ATCC 38472_TT</strain>
    </source>
</reference>
<evidence type="ECO:0000256" key="1">
    <source>
        <dbReference type="SAM" id="Coils"/>
    </source>
</evidence>
<sequence>MATRRGGRVPGAEGYSTSDTQALLRCINEVLPVSGRDWERVLQRYRMTHAMPNGRAPREVASLKSKFKALQHYKKGSDEEEWPAETRESRRIQRDILEKEKYRIDEEEDDDELSALPRESAPSMTSEHSAQEIEGVENGESLDVGVGSEYAKETTQSVERPSRTSIGGRSISQGNKRKRDDLYFSDSPSSRFAEDALHRQLRASERYLHYQLTVERDERQFERSERQHLSQKLERAEESNVALREKLDDMREKNMTLQLENSRLYAELCALRAASGQPRPT</sequence>
<evidence type="ECO:0000313" key="4">
    <source>
        <dbReference type="EMBL" id="TMW65981.1"/>
    </source>
</evidence>
<dbReference type="Proteomes" id="UP000794436">
    <property type="component" value="Unassembled WGS sequence"/>
</dbReference>
<dbReference type="Pfam" id="PF20681">
    <property type="entry name" value="DUF6818"/>
    <property type="match status" value="1"/>
</dbReference>
<gene>
    <name evidence="4" type="ORF">Poli38472_003746</name>
</gene>
<dbReference type="InterPro" id="IPR049203">
    <property type="entry name" value="DUF6818"/>
</dbReference>
<dbReference type="OrthoDB" id="122248at2759"/>
<evidence type="ECO:0000313" key="5">
    <source>
        <dbReference type="Proteomes" id="UP000794436"/>
    </source>
</evidence>
<feature type="compositionally biased region" description="Polar residues" evidence="2">
    <location>
        <begin position="153"/>
        <end position="174"/>
    </location>
</feature>
<accession>A0A8K1CNQ7</accession>